<gene>
    <name evidence="2" type="ORF">B0T24DRAFT_362327</name>
</gene>
<dbReference type="EMBL" id="JAULSN010000006">
    <property type="protein sequence ID" value="KAK3369588.1"/>
    <property type="molecule type" value="Genomic_DNA"/>
</dbReference>
<proteinExistence type="predicted"/>
<dbReference type="PANTHER" id="PTHR24148:SF82">
    <property type="entry name" value="HETEROKARYON INCOMPATIBILITY DOMAIN-CONTAINING PROTEIN"/>
    <property type="match status" value="1"/>
</dbReference>
<reference evidence="2" key="2">
    <citation type="submission" date="2023-06" db="EMBL/GenBank/DDBJ databases">
        <authorList>
            <consortium name="Lawrence Berkeley National Laboratory"/>
            <person name="Haridas S."/>
            <person name="Hensen N."/>
            <person name="Bonometti L."/>
            <person name="Westerberg I."/>
            <person name="Brannstrom I.O."/>
            <person name="Guillou S."/>
            <person name="Cros-Aarteil S."/>
            <person name="Calhoun S."/>
            <person name="Kuo A."/>
            <person name="Mondo S."/>
            <person name="Pangilinan J."/>
            <person name="Riley R."/>
            <person name="Labutti K."/>
            <person name="Andreopoulos B."/>
            <person name="Lipzen A."/>
            <person name="Chen C."/>
            <person name="Yanf M."/>
            <person name="Daum C."/>
            <person name="Ng V."/>
            <person name="Clum A."/>
            <person name="Steindorff A."/>
            <person name="Ohm R."/>
            <person name="Martin F."/>
            <person name="Silar P."/>
            <person name="Natvig D."/>
            <person name="Lalanne C."/>
            <person name="Gautier V."/>
            <person name="Ament-Velasquez S.L."/>
            <person name="Kruys A."/>
            <person name="Hutchinson M.I."/>
            <person name="Powell A.J."/>
            <person name="Barry K."/>
            <person name="Miller A.N."/>
            <person name="Grigoriev I.V."/>
            <person name="Debuchy R."/>
            <person name="Gladieux P."/>
            <person name="Thoren M.H."/>
            <person name="Johannesson H."/>
        </authorList>
    </citation>
    <scope>NUCLEOTIDE SEQUENCE</scope>
    <source>
        <strain evidence="2">CBS 958.72</strain>
    </source>
</reference>
<dbReference type="Proteomes" id="UP001287356">
    <property type="component" value="Unassembled WGS sequence"/>
</dbReference>
<dbReference type="InterPro" id="IPR052895">
    <property type="entry name" value="HetReg/Transcr_Mod"/>
</dbReference>
<evidence type="ECO:0000259" key="1">
    <source>
        <dbReference type="Pfam" id="PF06985"/>
    </source>
</evidence>
<dbReference type="InterPro" id="IPR010730">
    <property type="entry name" value="HET"/>
</dbReference>
<comment type="caution">
    <text evidence="2">The sequence shown here is derived from an EMBL/GenBank/DDBJ whole genome shotgun (WGS) entry which is preliminary data.</text>
</comment>
<dbReference type="AlphaFoldDB" id="A0AAE0K3S6"/>
<organism evidence="2 3">
    <name type="scientific">Lasiosphaeria ovina</name>
    <dbReference type="NCBI Taxonomy" id="92902"/>
    <lineage>
        <taxon>Eukaryota</taxon>
        <taxon>Fungi</taxon>
        <taxon>Dikarya</taxon>
        <taxon>Ascomycota</taxon>
        <taxon>Pezizomycotina</taxon>
        <taxon>Sordariomycetes</taxon>
        <taxon>Sordariomycetidae</taxon>
        <taxon>Sordariales</taxon>
        <taxon>Lasiosphaeriaceae</taxon>
        <taxon>Lasiosphaeria</taxon>
    </lineage>
</organism>
<evidence type="ECO:0000313" key="2">
    <source>
        <dbReference type="EMBL" id="KAK3369588.1"/>
    </source>
</evidence>
<dbReference type="Pfam" id="PF06985">
    <property type="entry name" value="HET"/>
    <property type="match status" value="1"/>
</dbReference>
<keyword evidence="3" id="KW-1185">Reference proteome</keyword>
<dbReference type="Pfam" id="PF26639">
    <property type="entry name" value="Het-6_barrel"/>
    <property type="match status" value="1"/>
</dbReference>
<evidence type="ECO:0000313" key="3">
    <source>
        <dbReference type="Proteomes" id="UP001287356"/>
    </source>
</evidence>
<feature type="domain" description="Heterokaryon incompatibility" evidence="1">
    <location>
        <begin position="45"/>
        <end position="245"/>
    </location>
</feature>
<protein>
    <submittedName>
        <fullName evidence="2">Heterokaryon incompatibility protein-domain-containing protein</fullName>
    </submittedName>
</protein>
<dbReference type="PANTHER" id="PTHR24148">
    <property type="entry name" value="ANKYRIN REPEAT DOMAIN-CONTAINING PROTEIN 39 HOMOLOG-RELATED"/>
    <property type="match status" value="1"/>
</dbReference>
<sequence>MSIAYQPLDKDAKEIRILVLRPDADNSFPYRCDLEHVPLAVAGVFTALSYVWGGQEENRAPVDVDYSVRDATTAEPVYVASFSTTIGENLSWALLHLRSGRDDELRLWVDALCINQADDAEKTWQVQLMGDIYAAAATTLVWLGPTADNRNGPQMFSLDAVALVADRLQRFECWRTYGYARMSLWLSRGVNWTLRDDEMESQAQRDVMRTGRHIMGMIDDIPKLFVLLNNLATCPWWTRAWVLQELLLAKNVTFAFGDRRVDGDLFVLVMHLAWGMRDSLLLHDSPLLDAARNAVVRDYARNDIPELNPRMLGTLTMRVIPGRRLSLNHLMTMCYLGSYGQDAAIRATDPRDLIFALLGLANDALGIEINYALSAADVFNRASMAFLRAGDGSFLVLPRRLAQPTATTTAIRGLKSWAVDWSEFPYNGLTWRSFDACGGTKAHASEVMFLDPGEDQPAIKLVLRLAGTVLGTVATIGPTFRQVFQSDSHDFRDADYTDFDRDVPEMQQLRDRLRLHGGHIPAVDDYALQFLLQRRWLRELLARVAEARRSSASKSTSGSDMSFPGTAAETPDWKVALDVALLGGNTIMNEDGSHAQLSERLNSEFDFLDPLPWLSASTHGSGWAYLADTRRLAYQSRSFASADGRVGYVPDSAEPGDLVVVFFGVPAPLVLGGLGNGSYAVKGPAYVHGVMKGEFVAGKPQPTEFLLA</sequence>
<accession>A0AAE0K3S6</accession>
<name>A0AAE0K3S6_9PEZI</name>
<reference evidence="2" key="1">
    <citation type="journal article" date="2023" name="Mol. Phylogenet. Evol.">
        <title>Genome-scale phylogeny and comparative genomics of the fungal order Sordariales.</title>
        <authorList>
            <person name="Hensen N."/>
            <person name="Bonometti L."/>
            <person name="Westerberg I."/>
            <person name="Brannstrom I.O."/>
            <person name="Guillou S."/>
            <person name="Cros-Aarteil S."/>
            <person name="Calhoun S."/>
            <person name="Haridas S."/>
            <person name="Kuo A."/>
            <person name="Mondo S."/>
            <person name="Pangilinan J."/>
            <person name="Riley R."/>
            <person name="LaButti K."/>
            <person name="Andreopoulos B."/>
            <person name="Lipzen A."/>
            <person name="Chen C."/>
            <person name="Yan M."/>
            <person name="Daum C."/>
            <person name="Ng V."/>
            <person name="Clum A."/>
            <person name="Steindorff A."/>
            <person name="Ohm R.A."/>
            <person name="Martin F."/>
            <person name="Silar P."/>
            <person name="Natvig D.O."/>
            <person name="Lalanne C."/>
            <person name="Gautier V."/>
            <person name="Ament-Velasquez S.L."/>
            <person name="Kruys A."/>
            <person name="Hutchinson M.I."/>
            <person name="Powell A.J."/>
            <person name="Barry K."/>
            <person name="Miller A.N."/>
            <person name="Grigoriev I.V."/>
            <person name="Debuchy R."/>
            <person name="Gladieux P."/>
            <person name="Hiltunen Thoren M."/>
            <person name="Johannesson H."/>
        </authorList>
    </citation>
    <scope>NUCLEOTIDE SEQUENCE</scope>
    <source>
        <strain evidence="2">CBS 958.72</strain>
    </source>
</reference>